<keyword evidence="3" id="KW-1185">Reference proteome</keyword>
<feature type="transmembrane region" description="Helical" evidence="1">
    <location>
        <begin position="92"/>
        <end position="111"/>
    </location>
</feature>
<evidence type="ECO:0000313" key="2">
    <source>
        <dbReference type="EMBL" id="AIX12428.1"/>
    </source>
</evidence>
<sequence>MHEPVSGTAITSGLWATTLLSYWAGIPSGVIIGSFAGAVVYVLTNSDVPIFKRLTFFLISFLVGIIGAGYTAKVIEGFTRVWTQSDVHVDHSIGALIAAALAIKVLFNLIAKAKVPNVSAGGNQ</sequence>
<dbReference type="EMBL" id="KM236242">
    <property type="protein sequence ID" value="AIX12428.1"/>
    <property type="molecule type" value="Genomic_DNA"/>
</dbReference>
<proteinExistence type="predicted"/>
<feature type="transmembrane region" description="Helical" evidence="1">
    <location>
        <begin position="20"/>
        <end position="42"/>
    </location>
</feature>
<feature type="transmembrane region" description="Helical" evidence="1">
    <location>
        <begin position="54"/>
        <end position="72"/>
    </location>
</feature>
<dbReference type="GeneID" id="24724606"/>
<dbReference type="Pfam" id="PF16931">
    <property type="entry name" value="Phage_holin_8"/>
    <property type="match status" value="1"/>
</dbReference>
<keyword evidence="1" id="KW-0812">Transmembrane</keyword>
<evidence type="ECO:0000256" key="1">
    <source>
        <dbReference type="SAM" id="Phobius"/>
    </source>
</evidence>
<dbReference type="RefSeq" id="YP_009152170.1">
    <property type="nucleotide sequence ID" value="NC_027381.1"/>
</dbReference>
<name>A0A0A0YU95_9CAUD</name>
<dbReference type="KEGG" id="vg:24724606"/>
<organism evidence="2 3">
    <name type="scientific">Escherichia phage Pollock</name>
    <dbReference type="NCBI Taxonomy" id="1540097"/>
    <lineage>
        <taxon>Viruses</taxon>
        <taxon>Duplodnaviria</taxon>
        <taxon>Heunggongvirae</taxon>
        <taxon>Uroviricota</taxon>
        <taxon>Caudoviricetes</taxon>
        <taxon>Schitoviridae</taxon>
        <taxon>Humphriesvirinae</taxon>
        <taxon>Pollockvirus</taxon>
        <taxon>Pollockvirus pollock</taxon>
    </lineage>
</organism>
<dbReference type="InterPro" id="IPR032637">
    <property type="entry name" value="Phage_holin-like"/>
</dbReference>
<gene>
    <name evidence="2" type="ORF">CPT_Pollock69</name>
</gene>
<accession>A0A0A0YU95</accession>
<dbReference type="Proteomes" id="UP000030324">
    <property type="component" value="Segment"/>
</dbReference>
<reference evidence="2 3" key="1">
    <citation type="journal article" date="2015" name="Genome Announc.">
        <title>Complete Genome Sequence of Enterotoxigenic Escherichia coli N4-Like Podophage Pollock.</title>
        <authorList>
            <person name="Patel R.S."/>
            <person name="Lessor L.E."/>
            <person name="Hernandez A.C."/>
            <person name="Kuty Everett G.F."/>
        </authorList>
    </citation>
    <scope>NUCLEOTIDE SEQUENCE [LARGE SCALE GENOMIC DNA]</scope>
</reference>
<keyword evidence="1" id="KW-0472">Membrane</keyword>
<evidence type="ECO:0000313" key="3">
    <source>
        <dbReference type="Proteomes" id="UP000030324"/>
    </source>
</evidence>
<keyword evidence="1" id="KW-1133">Transmembrane helix</keyword>
<protein>
    <submittedName>
        <fullName evidence="2">Holin/antiholin</fullName>
    </submittedName>
</protein>